<feature type="chain" id="PRO_5012488661" evidence="1">
    <location>
        <begin position="26"/>
        <end position="181"/>
    </location>
</feature>
<accession>A0A225USY6</accession>
<protein>
    <submittedName>
        <fullName evidence="2">RxLR effector protein</fullName>
    </submittedName>
</protein>
<evidence type="ECO:0000313" key="3">
    <source>
        <dbReference type="Proteomes" id="UP000198211"/>
    </source>
</evidence>
<dbReference type="EMBL" id="NBNE01012177">
    <property type="protein sequence ID" value="OWY96031.1"/>
    <property type="molecule type" value="Genomic_DNA"/>
</dbReference>
<name>A0A225USY6_9STRA</name>
<reference evidence="3" key="1">
    <citation type="submission" date="2017-03" db="EMBL/GenBank/DDBJ databases">
        <title>Phytopthora megakarya and P. palmivora, two closely related causual agents of cacao black pod achieved similar genome size and gene model numbers by different mechanisms.</title>
        <authorList>
            <person name="Ali S."/>
            <person name="Shao J."/>
            <person name="Larry D.J."/>
            <person name="Kronmiller B."/>
            <person name="Shen D."/>
            <person name="Strem M.D."/>
            <person name="Melnick R.L."/>
            <person name="Guiltinan M.J."/>
            <person name="Tyler B.M."/>
            <person name="Meinhardt L.W."/>
            <person name="Bailey B.A."/>
        </authorList>
    </citation>
    <scope>NUCLEOTIDE SEQUENCE [LARGE SCALE GENOMIC DNA]</scope>
    <source>
        <strain evidence="3">zdho120</strain>
    </source>
</reference>
<evidence type="ECO:0000256" key="1">
    <source>
        <dbReference type="SAM" id="SignalP"/>
    </source>
</evidence>
<keyword evidence="1" id="KW-0732">Signal</keyword>
<dbReference type="AlphaFoldDB" id="A0A225USY6"/>
<comment type="caution">
    <text evidence="2">The sequence shown here is derived from an EMBL/GenBank/DDBJ whole genome shotgun (WGS) entry which is preliminary data.</text>
</comment>
<gene>
    <name evidence="2" type="ORF">PHMEG_00033810</name>
</gene>
<sequence>MASLRISTISICMAIALFLVCSVTANLEHTTEMVEIPRQARSTNENVATTRFLRDGGIDGDVVARNEERGPLDYLSNKFINVPLLKVALKISLKDNHAPADVLKEFGQYGIPMKEDYLLPWLRYVQKYRANTGTMSDDAVVKALKEHIPVSQLSYLFEKMEHQAKLRDFAKDLKKVDVNSV</sequence>
<keyword evidence="3" id="KW-1185">Reference proteome</keyword>
<dbReference type="Proteomes" id="UP000198211">
    <property type="component" value="Unassembled WGS sequence"/>
</dbReference>
<feature type="signal peptide" evidence="1">
    <location>
        <begin position="1"/>
        <end position="25"/>
    </location>
</feature>
<evidence type="ECO:0000313" key="2">
    <source>
        <dbReference type="EMBL" id="OWY96031.1"/>
    </source>
</evidence>
<proteinExistence type="predicted"/>
<organism evidence="2 3">
    <name type="scientific">Phytophthora megakarya</name>
    <dbReference type="NCBI Taxonomy" id="4795"/>
    <lineage>
        <taxon>Eukaryota</taxon>
        <taxon>Sar</taxon>
        <taxon>Stramenopiles</taxon>
        <taxon>Oomycota</taxon>
        <taxon>Peronosporomycetes</taxon>
        <taxon>Peronosporales</taxon>
        <taxon>Peronosporaceae</taxon>
        <taxon>Phytophthora</taxon>
    </lineage>
</organism>